<dbReference type="GO" id="GO:0016747">
    <property type="term" value="F:acyltransferase activity, transferring groups other than amino-acyl groups"/>
    <property type="evidence" value="ECO:0007669"/>
    <property type="project" value="InterPro"/>
</dbReference>
<keyword evidence="1" id="KW-0808">Transferase</keyword>
<proteinExistence type="predicted"/>
<protein>
    <submittedName>
        <fullName evidence="4">Acetyltransferase</fullName>
    </submittedName>
</protein>
<feature type="domain" description="N-acetyltransferase" evidence="3">
    <location>
        <begin position="1"/>
        <end position="194"/>
    </location>
</feature>
<dbReference type="Proteomes" id="UP000000466">
    <property type="component" value="Chromosome"/>
</dbReference>
<keyword evidence="5" id="KW-1185">Reference proteome</keyword>
<reference evidence="4 5" key="1">
    <citation type="journal article" date="2013" name="Genome Announc.">
        <title>Complete genome sequence of Simiduia agarivorans SA1(T), a marine bacterium able to degrade a variety of polysaccharides.</title>
        <authorList>
            <person name="Lin S.Y."/>
            <person name="Shieh W.Y."/>
            <person name="Chen J.S."/>
            <person name="Tang S.L."/>
        </authorList>
    </citation>
    <scope>NUCLEOTIDE SEQUENCE [LARGE SCALE GENOMIC DNA]</scope>
    <source>
        <strain evidence="5">DSM 21679 / JCM 13881 / BCRC 17597 / SA1</strain>
    </source>
</reference>
<evidence type="ECO:0000256" key="2">
    <source>
        <dbReference type="ARBA" id="ARBA00023315"/>
    </source>
</evidence>
<evidence type="ECO:0000313" key="4">
    <source>
        <dbReference type="EMBL" id="AFU99182.1"/>
    </source>
</evidence>
<dbReference type="HOGENOM" id="CLU_112791_0_0_6"/>
<dbReference type="KEGG" id="saga:M5M_10005"/>
<dbReference type="InterPro" id="IPR050832">
    <property type="entry name" value="Bact_Acetyltransf"/>
</dbReference>
<dbReference type="SUPFAM" id="SSF55729">
    <property type="entry name" value="Acyl-CoA N-acyltransferases (Nat)"/>
    <property type="match status" value="1"/>
</dbReference>
<dbReference type="InterPro" id="IPR000182">
    <property type="entry name" value="GNAT_dom"/>
</dbReference>
<dbReference type="AlphaFoldDB" id="K4KZ55"/>
<dbReference type="PANTHER" id="PTHR43877">
    <property type="entry name" value="AMINOALKYLPHOSPHONATE N-ACETYLTRANSFERASE-RELATED-RELATED"/>
    <property type="match status" value="1"/>
</dbReference>
<accession>K4KZ55</accession>
<evidence type="ECO:0000256" key="1">
    <source>
        <dbReference type="ARBA" id="ARBA00022679"/>
    </source>
</evidence>
<gene>
    <name evidence="4" type="ordered locus">M5M_10005</name>
</gene>
<organism evidence="4 5">
    <name type="scientific">Simiduia agarivorans (strain DSM 21679 / JCM 13881 / BCRC 17597 / SA1)</name>
    <dbReference type="NCBI Taxonomy" id="1117647"/>
    <lineage>
        <taxon>Bacteria</taxon>
        <taxon>Pseudomonadati</taxon>
        <taxon>Pseudomonadota</taxon>
        <taxon>Gammaproteobacteria</taxon>
        <taxon>Cellvibrionales</taxon>
        <taxon>Cellvibrionaceae</taxon>
        <taxon>Simiduia</taxon>
    </lineage>
</organism>
<dbReference type="PANTHER" id="PTHR43877:SF1">
    <property type="entry name" value="ACETYLTRANSFERASE"/>
    <property type="match status" value="1"/>
</dbReference>
<sequence>MIIEPARASDALAPLIYSSGPAAFDFVFLGQALEFLQSVSDGKGHSFGFDAHTVMRDDKGQAQACISLYTRDQHDARQNANVAAIIRWGSWRSPIMLVRGLRVEKLIPPPPPDSLHVAQLGVAPALRSQGLGAQLLAYAESQARARGIGQLSLDVADENPRARALYERLGFRLLTSQASSIPGLSDHHLLVRPV</sequence>
<evidence type="ECO:0000313" key="5">
    <source>
        <dbReference type="Proteomes" id="UP000000466"/>
    </source>
</evidence>
<dbReference type="RefSeq" id="WP_015047346.1">
    <property type="nucleotide sequence ID" value="NC_018868.3"/>
</dbReference>
<dbReference type="OrthoDB" id="336415at2"/>
<dbReference type="PROSITE" id="PS51186">
    <property type="entry name" value="GNAT"/>
    <property type="match status" value="1"/>
</dbReference>
<dbReference type="EMBL" id="CP003746">
    <property type="protein sequence ID" value="AFU99182.1"/>
    <property type="molecule type" value="Genomic_DNA"/>
</dbReference>
<dbReference type="CDD" id="cd04301">
    <property type="entry name" value="NAT_SF"/>
    <property type="match status" value="1"/>
</dbReference>
<name>K4KZ55_SIMAS</name>
<dbReference type="STRING" id="1117647.M5M_10005"/>
<dbReference type="Pfam" id="PF00583">
    <property type="entry name" value="Acetyltransf_1"/>
    <property type="match status" value="1"/>
</dbReference>
<dbReference type="InterPro" id="IPR016181">
    <property type="entry name" value="Acyl_CoA_acyltransferase"/>
</dbReference>
<keyword evidence="2" id="KW-0012">Acyltransferase</keyword>
<dbReference type="Gene3D" id="3.40.630.30">
    <property type="match status" value="1"/>
</dbReference>
<evidence type="ECO:0000259" key="3">
    <source>
        <dbReference type="PROSITE" id="PS51186"/>
    </source>
</evidence>
<dbReference type="eggNOG" id="COG0456">
    <property type="taxonomic scope" value="Bacteria"/>
</dbReference>